<accession>A0ABT5AZZ1</accession>
<name>A0ABT5AZZ1_9BACT</name>
<organism evidence="2 3">
    <name type="scientific">Nannocystis radixulma</name>
    <dbReference type="NCBI Taxonomy" id="2995305"/>
    <lineage>
        <taxon>Bacteria</taxon>
        <taxon>Pseudomonadati</taxon>
        <taxon>Myxococcota</taxon>
        <taxon>Polyangia</taxon>
        <taxon>Nannocystales</taxon>
        <taxon>Nannocystaceae</taxon>
        <taxon>Nannocystis</taxon>
    </lineage>
</organism>
<dbReference type="EMBL" id="JAQNDN010000001">
    <property type="protein sequence ID" value="MDC0666854.1"/>
    <property type="molecule type" value="Genomic_DNA"/>
</dbReference>
<feature type="compositionally biased region" description="Polar residues" evidence="1">
    <location>
        <begin position="87"/>
        <end position="99"/>
    </location>
</feature>
<keyword evidence="3" id="KW-1185">Reference proteome</keyword>
<evidence type="ECO:0000313" key="3">
    <source>
        <dbReference type="Proteomes" id="UP001217838"/>
    </source>
</evidence>
<reference evidence="2 3" key="1">
    <citation type="submission" date="2022-11" db="EMBL/GenBank/DDBJ databases">
        <title>Minimal conservation of predation-associated metabolite biosynthetic gene clusters underscores biosynthetic potential of Myxococcota including descriptions for ten novel species: Archangium lansinium sp. nov., Myxococcus landrumus sp. nov., Nannocystis bai.</title>
        <authorList>
            <person name="Ahearne A."/>
            <person name="Stevens C."/>
            <person name="Dowd S."/>
        </authorList>
    </citation>
    <scope>NUCLEOTIDE SEQUENCE [LARGE SCALE GENOMIC DNA]</scope>
    <source>
        <strain evidence="2 3">NCELM</strain>
    </source>
</reference>
<dbReference type="Proteomes" id="UP001217838">
    <property type="component" value="Unassembled WGS sequence"/>
</dbReference>
<protein>
    <recommendedName>
        <fullName evidence="4">Secreted protein</fullName>
    </recommendedName>
</protein>
<gene>
    <name evidence="2" type="ORF">POL58_03865</name>
</gene>
<proteinExistence type="predicted"/>
<evidence type="ECO:0008006" key="4">
    <source>
        <dbReference type="Google" id="ProtNLM"/>
    </source>
</evidence>
<feature type="region of interest" description="Disordered" evidence="1">
    <location>
        <begin position="23"/>
        <end position="119"/>
    </location>
</feature>
<comment type="caution">
    <text evidence="2">The sequence shown here is derived from an EMBL/GenBank/DDBJ whole genome shotgun (WGS) entry which is preliminary data.</text>
</comment>
<evidence type="ECO:0000256" key="1">
    <source>
        <dbReference type="SAM" id="MobiDB-lite"/>
    </source>
</evidence>
<dbReference type="RefSeq" id="WP_271994583.1">
    <property type="nucleotide sequence ID" value="NZ_JAQNDN010000001.1"/>
</dbReference>
<sequence>MDVVSSPLVPLVVSAPVVLVGSSTLVEPDELPPTDVVPTLSDPPDVVDAGEVSLSSEGPGDGHPATRQSNSTDDRDNQQFMHAWQRAAQQMSTVVTASRSQRDARATSAAIVVTRRPPE</sequence>
<evidence type="ECO:0000313" key="2">
    <source>
        <dbReference type="EMBL" id="MDC0666854.1"/>
    </source>
</evidence>